<proteinExistence type="inferred from homology"/>
<sequence length="405" mass="44889">MDPSLLPPPSHDPARQAKIDHAGRIDKVSFEVSVSVLFAAAIFSVLVRFAIRLVGRRKLSLDDYLVLIGAVALSAANGVLFHYLDTLYIVEAMNDDGIIPNSAEIGPVLDMMRWNDVFVAMSWTSIFSIKFAFMAFFHPLIWQLSKKITVYFWAVVAFITCCWLLLSLDDFIICPYFGTNASKCDADFKHDTSIAINAVGATLDIVCDIMVITIPVIVLSKSRMRTAQKFGLAAILCLSIVMIVVALIRLIGSVADTRRSNKGTSPVWGTFWEIMEACIAVIMASVIVIRSVFVKNSLPDTRPTGSNMMYRLRQRLLSSLKPLRRSRKREGSDESGPVIDHDRPAIPSLAITRGTLKGLKTFIRGDRRGVKELASVDTTYDLEEADYHKVRREEAKEAGGGAQNP</sequence>
<dbReference type="AlphaFoldDB" id="A0A8E2JSM0"/>
<evidence type="ECO:0000256" key="2">
    <source>
        <dbReference type="ARBA" id="ARBA00022692"/>
    </source>
</evidence>
<feature type="transmembrane region" description="Helical" evidence="7">
    <location>
        <begin position="117"/>
        <end position="136"/>
    </location>
</feature>
<dbReference type="Proteomes" id="UP000250140">
    <property type="component" value="Unassembled WGS sequence"/>
</dbReference>
<feature type="transmembrane region" description="Helical" evidence="7">
    <location>
        <begin position="194"/>
        <end position="218"/>
    </location>
</feature>
<keyword evidence="2 7" id="KW-0812">Transmembrane</keyword>
<feature type="transmembrane region" description="Helical" evidence="7">
    <location>
        <begin position="32"/>
        <end position="51"/>
    </location>
</feature>
<evidence type="ECO:0000259" key="8">
    <source>
        <dbReference type="Pfam" id="PF20684"/>
    </source>
</evidence>
<comment type="similarity">
    <text evidence="5">Belongs to the SAT4 family.</text>
</comment>
<dbReference type="PANTHER" id="PTHR33048:SF92">
    <property type="entry name" value="INTEGRAL MEMBRANE PROTEIN"/>
    <property type="match status" value="1"/>
</dbReference>
<evidence type="ECO:0000256" key="5">
    <source>
        <dbReference type="ARBA" id="ARBA00038359"/>
    </source>
</evidence>
<keyword evidence="4 7" id="KW-0472">Membrane</keyword>
<dbReference type="InterPro" id="IPR049326">
    <property type="entry name" value="Rhodopsin_dom_fungi"/>
</dbReference>
<dbReference type="InterPro" id="IPR052337">
    <property type="entry name" value="SAT4-like"/>
</dbReference>
<reference evidence="9 10" key="1">
    <citation type="journal article" date="2016" name="Nat. Commun.">
        <title>Ectomycorrhizal ecology is imprinted in the genome of the dominant symbiotic fungus Cenococcum geophilum.</title>
        <authorList>
            <consortium name="DOE Joint Genome Institute"/>
            <person name="Peter M."/>
            <person name="Kohler A."/>
            <person name="Ohm R.A."/>
            <person name="Kuo A."/>
            <person name="Krutzmann J."/>
            <person name="Morin E."/>
            <person name="Arend M."/>
            <person name="Barry K.W."/>
            <person name="Binder M."/>
            <person name="Choi C."/>
            <person name="Clum A."/>
            <person name="Copeland A."/>
            <person name="Grisel N."/>
            <person name="Haridas S."/>
            <person name="Kipfer T."/>
            <person name="LaButti K."/>
            <person name="Lindquist E."/>
            <person name="Lipzen A."/>
            <person name="Maire R."/>
            <person name="Meier B."/>
            <person name="Mihaltcheva S."/>
            <person name="Molinier V."/>
            <person name="Murat C."/>
            <person name="Poggeler S."/>
            <person name="Quandt C.A."/>
            <person name="Sperisen C."/>
            <person name="Tritt A."/>
            <person name="Tisserant E."/>
            <person name="Crous P.W."/>
            <person name="Henrissat B."/>
            <person name="Nehls U."/>
            <person name="Egli S."/>
            <person name="Spatafora J.W."/>
            <person name="Grigoriev I.V."/>
            <person name="Martin F.M."/>
        </authorList>
    </citation>
    <scope>NUCLEOTIDE SEQUENCE [LARGE SCALE GENOMIC DNA]</scope>
    <source>
        <strain evidence="9 10">CBS 207.34</strain>
    </source>
</reference>
<feature type="transmembrane region" description="Helical" evidence="7">
    <location>
        <begin position="230"/>
        <end position="251"/>
    </location>
</feature>
<feature type="transmembrane region" description="Helical" evidence="7">
    <location>
        <begin position="63"/>
        <end position="84"/>
    </location>
</feature>
<evidence type="ECO:0000313" key="10">
    <source>
        <dbReference type="Proteomes" id="UP000250140"/>
    </source>
</evidence>
<name>A0A8E2JSM0_9PEZI</name>
<feature type="transmembrane region" description="Helical" evidence="7">
    <location>
        <begin position="148"/>
        <end position="166"/>
    </location>
</feature>
<keyword evidence="3 7" id="KW-1133">Transmembrane helix</keyword>
<gene>
    <name evidence="9" type="ORF">AOQ84DRAFT_294085</name>
</gene>
<feature type="domain" description="Rhodopsin" evidence="8">
    <location>
        <begin position="47"/>
        <end position="294"/>
    </location>
</feature>
<evidence type="ECO:0000256" key="7">
    <source>
        <dbReference type="SAM" id="Phobius"/>
    </source>
</evidence>
<dbReference type="GO" id="GO:0016020">
    <property type="term" value="C:membrane"/>
    <property type="evidence" value="ECO:0007669"/>
    <property type="project" value="UniProtKB-SubCell"/>
</dbReference>
<evidence type="ECO:0000256" key="1">
    <source>
        <dbReference type="ARBA" id="ARBA00004141"/>
    </source>
</evidence>
<accession>A0A8E2JSM0</accession>
<dbReference type="EMBL" id="KV749746">
    <property type="protein sequence ID" value="OCL07968.1"/>
    <property type="molecule type" value="Genomic_DNA"/>
</dbReference>
<evidence type="ECO:0000256" key="4">
    <source>
        <dbReference type="ARBA" id="ARBA00023136"/>
    </source>
</evidence>
<evidence type="ECO:0000313" key="9">
    <source>
        <dbReference type="EMBL" id="OCL07968.1"/>
    </source>
</evidence>
<dbReference type="OrthoDB" id="444631at2759"/>
<dbReference type="Pfam" id="PF20684">
    <property type="entry name" value="Fung_rhodopsin"/>
    <property type="match status" value="1"/>
</dbReference>
<evidence type="ECO:0000256" key="6">
    <source>
        <dbReference type="SAM" id="MobiDB-lite"/>
    </source>
</evidence>
<keyword evidence="10" id="KW-1185">Reference proteome</keyword>
<feature type="transmembrane region" description="Helical" evidence="7">
    <location>
        <begin position="271"/>
        <end position="293"/>
    </location>
</feature>
<feature type="region of interest" description="Disordered" evidence="6">
    <location>
        <begin position="323"/>
        <end position="343"/>
    </location>
</feature>
<protein>
    <recommendedName>
        <fullName evidence="8">Rhodopsin domain-containing protein</fullName>
    </recommendedName>
</protein>
<dbReference type="PANTHER" id="PTHR33048">
    <property type="entry name" value="PTH11-LIKE INTEGRAL MEMBRANE PROTEIN (AFU_ORTHOLOGUE AFUA_5G11245)"/>
    <property type="match status" value="1"/>
</dbReference>
<evidence type="ECO:0000256" key="3">
    <source>
        <dbReference type="ARBA" id="ARBA00022989"/>
    </source>
</evidence>
<comment type="subcellular location">
    <subcellularLocation>
        <location evidence="1">Membrane</location>
        <topology evidence="1">Multi-pass membrane protein</topology>
    </subcellularLocation>
</comment>
<organism evidence="9 10">
    <name type="scientific">Glonium stellatum</name>
    <dbReference type="NCBI Taxonomy" id="574774"/>
    <lineage>
        <taxon>Eukaryota</taxon>
        <taxon>Fungi</taxon>
        <taxon>Dikarya</taxon>
        <taxon>Ascomycota</taxon>
        <taxon>Pezizomycotina</taxon>
        <taxon>Dothideomycetes</taxon>
        <taxon>Pleosporomycetidae</taxon>
        <taxon>Gloniales</taxon>
        <taxon>Gloniaceae</taxon>
        <taxon>Glonium</taxon>
    </lineage>
</organism>